<protein>
    <submittedName>
        <fullName evidence="7">E-selectin-like</fullName>
    </submittedName>
</protein>
<dbReference type="GO" id="GO:0030246">
    <property type="term" value="F:carbohydrate binding"/>
    <property type="evidence" value="ECO:0007669"/>
    <property type="project" value="UniProtKB-KW"/>
</dbReference>
<dbReference type="PANTHER" id="PTHR22799:SF3">
    <property type="entry name" value="TETRANECTIN"/>
    <property type="match status" value="1"/>
</dbReference>
<organism evidence="7">
    <name type="scientific">Diabrotica virgifera virgifera</name>
    <name type="common">western corn rootworm</name>
    <dbReference type="NCBI Taxonomy" id="50390"/>
    <lineage>
        <taxon>Eukaryota</taxon>
        <taxon>Metazoa</taxon>
        <taxon>Ecdysozoa</taxon>
        <taxon>Arthropoda</taxon>
        <taxon>Hexapoda</taxon>
        <taxon>Insecta</taxon>
        <taxon>Pterygota</taxon>
        <taxon>Neoptera</taxon>
        <taxon>Endopterygota</taxon>
        <taxon>Coleoptera</taxon>
        <taxon>Polyphaga</taxon>
        <taxon>Cucujiformia</taxon>
        <taxon>Chrysomeloidea</taxon>
        <taxon>Chrysomelidae</taxon>
        <taxon>Galerucinae</taxon>
        <taxon>Diabroticina</taxon>
        <taxon>Diabroticites</taxon>
        <taxon>Diabrotica</taxon>
    </lineage>
</organism>
<reference evidence="7" key="1">
    <citation type="submission" date="2025-04" db="UniProtKB">
        <authorList>
            <consortium name="RefSeq"/>
        </authorList>
    </citation>
    <scope>IDENTIFICATION</scope>
    <source>
        <tissue evidence="7">Whole insect</tissue>
    </source>
</reference>
<gene>
    <name evidence="7" type="primary">LOC114335202</name>
</gene>
<feature type="domain" description="C-type lectin" evidence="4">
    <location>
        <begin position="33"/>
        <end position="155"/>
    </location>
</feature>
<evidence type="ECO:0000256" key="1">
    <source>
        <dbReference type="ARBA" id="ARBA00022734"/>
    </source>
</evidence>
<dbReference type="InterPro" id="IPR018378">
    <property type="entry name" value="C-type_lectin_CS"/>
</dbReference>
<dbReference type="EnsemblMetazoa" id="XM_028285399.2">
    <property type="protein sequence ID" value="XP_028141200.1"/>
    <property type="gene ID" value="LOC114335202"/>
</dbReference>
<evidence type="ECO:0000256" key="2">
    <source>
        <dbReference type="ARBA" id="ARBA00023157"/>
    </source>
</evidence>
<dbReference type="CDD" id="cd00037">
    <property type="entry name" value="CLECT"/>
    <property type="match status" value="1"/>
</dbReference>
<keyword evidence="1" id="KW-0430">Lectin</keyword>
<dbReference type="InterPro" id="IPR001304">
    <property type="entry name" value="C-type_lectin-like"/>
</dbReference>
<dbReference type="InterPro" id="IPR016187">
    <property type="entry name" value="CTDL_fold"/>
</dbReference>
<dbReference type="InterPro" id="IPR051663">
    <property type="entry name" value="CLec_Tetranectin-domain"/>
</dbReference>
<sequence>MFSFYILLVFSVCNIYAFNHVSRNSSSQHWFKLQEKEYFVEESFKGNYLTALHYCNYHKMQLVALETKEENDALLKELKSTISSYAEFWSAGSRLANERDWVWMSTGRPINVFDWGTGEPNNDGDEKCISLYYKNYSHGWWNDENCNNELAVICETRDC</sequence>
<keyword evidence="3" id="KW-0732">Signal</keyword>
<dbReference type="GO" id="GO:0005615">
    <property type="term" value="C:extracellular space"/>
    <property type="evidence" value="ECO:0007669"/>
    <property type="project" value="TreeGrafter"/>
</dbReference>
<dbReference type="RefSeq" id="XP_028141200.1">
    <property type="nucleotide sequence ID" value="XM_028285399.1"/>
</dbReference>
<keyword evidence="2" id="KW-1015">Disulfide bond</keyword>
<feature type="chain" id="PRO_5027551530" evidence="3">
    <location>
        <begin position="18"/>
        <end position="159"/>
    </location>
</feature>
<dbReference type="OrthoDB" id="6650247at2759"/>
<dbReference type="PROSITE" id="PS50041">
    <property type="entry name" value="C_TYPE_LECTIN_2"/>
    <property type="match status" value="1"/>
</dbReference>
<dbReference type="PANTHER" id="PTHR22799">
    <property type="entry name" value="TETRANECTIN-RELATED"/>
    <property type="match status" value="1"/>
</dbReference>
<evidence type="ECO:0000313" key="6">
    <source>
        <dbReference type="Proteomes" id="UP001652700"/>
    </source>
</evidence>
<dbReference type="PROSITE" id="PS00615">
    <property type="entry name" value="C_TYPE_LECTIN_1"/>
    <property type="match status" value="1"/>
</dbReference>
<keyword evidence="6" id="KW-1185">Reference proteome</keyword>
<evidence type="ECO:0000313" key="5">
    <source>
        <dbReference type="EnsemblMetazoa" id="XP_028141200.1"/>
    </source>
</evidence>
<evidence type="ECO:0000259" key="4">
    <source>
        <dbReference type="PROSITE" id="PS50041"/>
    </source>
</evidence>
<dbReference type="Proteomes" id="UP001652700">
    <property type="component" value="Unplaced"/>
</dbReference>
<evidence type="ECO:0000256" key="3">
    <source>
        <dbReference type="SAM" id="SignalP"/>
    </source>
</evidence>
<dbReference type="Pfam" id="PF00059">
    <property type="entry name" value="Lectin_C"/>
    <property type="match status" value="1"/>
</dbReference>
<dbReference type="GeneID" id="114335202"/>
<accession>A0A6P7G9N4</accession>
<dbReference type="SMART" id="SM00034">
    <property type="entry name" value="CLECT"/>
    <property type="match status" value="1"/>
</dbReference>
<dbReference type="KEGG" id="dvv:114335202"/>
<feature type="signal peptide" evidence="3">
    <location>
        <begin position="1"/>
        <end position="17"/>
    </location>
</feature>
<proteinExistence type="predicted"/>
<name>A0A6P7G9N4_DIAVI</name>
<dbReference type="InterPro" id="IPR016186">
    <property type="entry name" value="C-type_lectin-like/link_sf"/>
</dbReference>
<dbReference type="InParanoid" id="A0A6P7G9N4"/>
<dbReference type="AlphaFoldDB" id="A0A6P7G9N4"/>
<dbReference type="Gene3D" id="3.10.100.10">
    <property type="entry name" value="Mannose-Binding Protein A, subunit A"/>
    <property type="match status" value="1"/>
</dbReference>
<reference evidence="5" key="2">
    <citation type="submission" date="2025-05" db="UniProtKB">
        <authorList>
            <consortium name="EnsemblMetazoa"/>
        </authorList>
    </citation>
    <scope>IDENTIFICATION</scope>
</reference>
<dbReference type="SUPFAM" id="SSF56436">
    <property type="entry name" value="C-type lectin-like"/>
    <property type="match status" value="1"/>
</dbReference>
<evidence type="ECO:0000313" key="7">
    <source>
        <dbReference type="RefSeq" id="XP_028141200.1"/>
    </source>
</evidence>